<dbReference type="OrthoDB" id="407298at2759"/>
<dbReference type="RefSeq" id="XP_008080180.1">
    <property type="nucleotide sequence ID" value="XM_008081989.1"/>
</dbReference>
<feature type="chain" id="PRO_5004520140" description="Manganese lipoxygenase" evidence="5">
    <location>
        <begin position="20"/>
        <end position="597"/>
    </location>
</feature>
<evidence type="ECO:0000256" key="2">
    <source>
        <dbReference type="ARBA" id="ARBA00022723"/>
    </source>
</evidence>
<dbReference type="KEGG" id="glz:GLAREA_07301"/>
<evidence type="ECO:0000256" key="3">
    <source>
        <dbReference type="ARBA" id="ARBA00022964"/>
    </source>
</evidence>
<keyword evidence="8" id="KW-1185">Reference proteome</keyword>
<keyword evidence="4" id="KW-0560">Oxidoreductase</keyword>
<dbReference type="SUPFAM" id="SSF48484">
    <property type="entry name" value="Lipoxigenase"/>
    <property type="match status" value="1"/>
</dbReference>
<feature type="domain" description="Lipoxygenase" evidence="6">
    <location>
        <begin position="29"/>
        <end position="597"/>
    </location>
</feature>
<dbReference type="PROSITE" id="PS51393">
    <property type="entry name" value="LIPOXYGENASE_3"/>
    <property type="match status" value="1"/>
</dbReference>
<dbReference type="GO" id="GO:0043651">
    <property type="term" value="P:linoleic acid metabolic process"/>
    <property type="evidence" value="ECO:0007669"/>
    <property type="project" value="UniProtKB-ARBA"/>
</dbReference>
<keyword evidence="5" id="KW-0732">Signal</keyword>
<dbReference type="OMA" id="HHFMNGR"/>
<feature type="signal peptide" evidence="5">
    <location>
        <begin position="1"/>
        <end position="19"/>
    </location>
</feature>
<keyword evidence="3" id="KW-0223">Dioxygenase</keyword>
<dbReference type="Proteomes" id="UP000016922">
    <property type="component" value="Unassembled WGS sequence"/>
</dbReference>
<dbReference type="Gene3D" id="1.20.245.10">
    <property type="entry name" value="Lipoxygenase-1, Domain 5"/>
    <property type="match status" value="1"/>
</dbReference>
<evidence type="ECO:0000256" key="4">
    <source>
        <dbReference type="ARBA" id="ARBA00023002"/>
    </source>
</evidence>
<evidence type="ECO:0000256" key="5">
    <source>
        <dbReference type="SAM" id="SignalP"/>
    </source>
</evidence>
<dbReference type="GO" id="GO:0050584">
    <property type="term" value="F:linoleate 11-lipoxygenase activity"/>
    <property type="evidence" value="ECO:0007669"/>
    <property type="project" value="UniProtKB-ARBA"/>
</dbReference>
<dbReference type="InterPro" id="IPR000907">
    <property type="entry name" value="LipOase"/>
</dbReference>
<reference evidence="7 8" key="1">
    <citation type="journal article" date="2013" name="BMC Genomics">
        <title>Genomics-driven discovery of the pneumocandin biosynthetic gene cluster in the fungus Glarea lozoyensis.</title>
        <authorList>
            <person name="Chen L."/>
            <person name="Yue Q."/>
            <person name="Zhang X."/>
            <person name="Xiang M."/>
            <person name="Wang C."/>
            <person name="Li S."/>
            <person name="Che Y."/>
            <person name="Ortiz-Lopez F.J."/>
            <person name="Bills G.F."/>
            <person name="Liu X."/>
            <person name="An Z."/>
        </authorList>
    </citation>
    <scope>NUCLEOTIDE SEQUENCE [LARGE SCALE GENOMIC DNA]</scope>
    <source>
        <strain evidence="8">ATCC 20868 / MF5171</strain>
    </source>
</reference>
<dbReference type="GeneID" id="19466354"/>
<dbReference type="AlphaFoldDB" id="S3E0X4"/>
<dbReference type="PANTHER" id="PTHR11771">
    <property type="entry name" value="LIPOXYGENASE"/>
    <property type="match status" value="1"/>
</dbReference>
<proteinExistence type="predicted"/>
<evidence type="ECO:0000313" key="8">
    <source>
        <dbReference type="Proteomes" id="UP000016922"/>
    </source>
</evidence>
<evidence type="ECO:0000259" key="6">
    <source>
        <dbReference type="PROSITE" id="PS51393"/>
    </source>
</evidence>
<sequence>MSLSILTAVVLGLGLPALALPSTQYPNIATRLNTTNAYTVPAHDKNLTARNEAIQVKRETFLYGPSIAGNTSFWPTGSLGNSTVQSQFASLVADGNSQVAAVKNDSATAAQAVIAAGGITKLSDFDRLYDGQWKNAIPDGLVSGILSNYTDDLLFSMERLSLNPYSIKRLNPTSDKLAFDIDESIALSITGMTTQSLLASGSLFYIDQRFQADLESTGRYAAACDAFFYISSDTGDFLPLAVRTNVGENLIYTPLDLPNDWLLAKIMFNLNDFWHSQFYHFAGTHMVAEIVYEAAYRTLSDSHPVLALLNRLTPQLFSYRQAALATLINKGGYVDNLFAYTGAAAAVTTTILYNEMGAGNFQANYFLRNLENRGLLNSSFGPELKSFPFYEDASAIHTSITKFVSTFVDSYYPTTTSFESDNELQSWISEAIPAQILDFPTSMTRQTLIEIITHIAFLGSAAHQTLNTNDVAEAMAVLPFHPVSLYAPPPTSKGVTDLIPFLPGVAASIGQISVTALFSRPTFLHSERSLTQMFNSVEMLARMPPGIKEAAETFTGEMMVQSGVVSSRGFDERGLCQGMPFKWKALDPQRAPYYFTI</sequence>
<dbReference type="Gene3D" id="3.10.450.60">
    <property type="match status" value="1"/>
</dbReference>
<dbReference type="eggNOG" id="ENOG502QQSP">
    <property type="taxonomic scope" value="Eukaryota"/>
</dbReference>
<name>S3E0X4_GLAL2</name>
<evidence type="ECO:0000313" key="7">
    <source>
        <dbReference type="EMBL" id="EPE32168.1"/>
    </source>
</evidence>
<dbReference type="GO" id="GO:0046872">
    <property type="term" value="F:metal ion binding"/>
    <property type="evidence" value="ECO:0007669"/>
    <property type="project" value="UniProtKB-KW"/>
</dbReference>
<organism evidence="7 8">
    <name type="scientific">Glarea lozoyensis (strain ATCC 20868 / MF5171)</name>
    <dbReference type="NCBI Taxonomy" id="1116229"/>
    <lineage>
        <taxon>Eukaryota</taxon>
        <taxon>Fungi</taxon>
        <taxon>Dikarya</taxon>
        <taxon>Ascomycota</taxon>
        <taxon>Pezizomycotina</taxon>
        <taxon>Leotiomycetes</taxon>
        <taxon>Helotiales</taxon>
        <taxon>Helotiaceae</taxon>
        <taxon>Glarea</taxon>
    </lineage>
</organism>
<accession>S3E0X4</accession>
<evidence type="ECO:0000256" key="1">
    <source>
        <dbReference type="ARBA" id="ARBA00021175"/>
    </source>
</evidence>
<dbReference type="GO" id="GO:0034440">
    <property type="term" value="P:lipid oxidation"/>
    <property type="evidence" value="ECO:0007669"/>
    <property type="project" value="InterPro"/>
</dbReference>
<dbReference type="STRING" id="1116229.S3E0X4"/>
<gene>
    <name evidence="7" type="ORF">GLAREA_07301</name>
</gene>
<dbReference type="EMBL" id="KE145359">
    <property type="protein sequence ID" value="EPE32168.1"/>
    <property type="molecule type" value="Genomic_DNA"/>
</dbReference>
<protein>
    <recommendedName>
        <fullName evidence="1">Manganese lipoxygenase</fullName>
    </recommendedName>
</protein>
<dbReference type="Pfam" id="PF00305">
    <property type="entry name" value="Lipoxygenase"/>
    <property type="match status" value="1"/>
</dbReference>
<keyword evidence="2" id="KW-0479">Metal-binding</keyword>
<dbReference type="HOGENOM" id="CLU_004282_4_0_1"/>
<dbReference type="InterPro" id="IPR036226">
    <property type="entry name" value="LipOase_C_sf"/>
</dbReference>
<dbReference type="InterPro" id="IPR013819">
    <property type="entry name" value="LipOase_C"/>
</dbReference>